<dbReference type="NCBIfam" id="NF045617">
    <property type="entry name" value="mostly_LP"/>
    <property type="match status" value="1"/>
</dbReference>
<name>A0ABS6VCV9_9GAMM</name>
<keyword evidence="3" id="KW-1185">Reference proteome</keyword>
<evidence type="ECO:0000313" key="2">
    <source>
        <dbReference type="EMBL" id="MBW1256682.1"/>
    </source>
</evidence>
<reference evidence="2 3" key="1">
    <citation type="submission" date="2021-07" db="EMBL/GenBank/DDBJ databases">
        <title>A novel phosphonate cluster across the Pantoea species complex is important for pathogenicity in onion.</title>
        <authorList>
            <person name="Zhao M."/>
            <person name="Stice S."/>
            <person name="Shin G.Y."/>
            <person name="Coutinho T."/>
            <person name="Gitaitis R."/>
            <person name="Kvitko B."/>
            <person name="Dutta B."/>
        </authorList>
    </citation>
    <scope>NUCLEOTIDE SEQUENCE [LARGE SCALE GENOMIC DNA]</scope>
    <source>
        <strain evidence="2 3">BD 382</strain>
    </source>
</reference>
<evidence type="ECO:0000313" key="3">
    <source>
        <dbReference type="Proteomes" id="UP001197236"/>
    </source>
</evidence>
<dbReference type="PROSITE" id="PS51257">
    <property type="entry name" value="PROKAR_LIPOPROTEIN"/>
    <property type="match status" value="1"/>
</dbReference>
<evidence type="ECO:0000259" key="1">
    <source>
        <dbReference type="Pfam" id="PF24295"/>
    </source>
</evidence>
<accession>A0ABS6VCV9</accession>
<dbReference type="RefSeq" id="WP_218994829.1">
    <property type="nucleotide sequence ID" value="NZ_JAHVXU010000002.1"/>
</dbReference>
<organism evidence="2 3">
    <name type="scientific">Pantoea allii</name>
    <dbReference type="NCBI Taxonomy" id="574096"/>
    <lineage>
        <taxon>Bacteria</taxon>
        <taxon>Pseudomonadati</taxon>
        <taxon>Pseudomonadota</taxon>
        <taxon>Gammaproteobacteria</taxon>
        <taxon>Enterobacterales</taxon>
        <taxon>Erwiniaceae</taxon>
        <taxon>Pantoea</taxon>
    </lineage>
</organism>
<gene>
    <name evidence="2" type="ORF">KYI95_05600</name>
</gene>
<dbReference type="Proteomes" id="UP001197236">
    <property type="component" value="Unassembled WGS sequence"/>
</dbReference>
<feature type="domain" description="DUF7480" evidence="1">
    <location>
        <begin position="27"/>
        <end position="116"/>
    </location>
</feature>
<dbReference type="InterPro" id="IPR054657">
    <property type="entry name" value="T6SS_periplasmic_put"/>
</dbReference>
<dbReference type="EMBL" id="JAHVXZ010000002">
    <property type="protein sequence ID" value="MBW1256682.1"/>
    <property type="molecule type" value="Genomic_DNA"/>
</dbReference>
<proteinExistence type="predicted"/>
<dbReference type="InterPro" id="IPR055903">
    <property type="entry name" value="DUF7480"/>
</dbReference>
<dbReference type="Pfam" id="PF24295">
    <property type="entry name" value="DUF7480"/>
    <property type="match status" value="1"/>
</dbReference>
<comment type="caution">
    <text evidence="2">The sequence shown here is derived from an EMBL/GenBank/DDBJ whole genome shotgun (WGS) entry which is preliminary data.</text>
</comment>
<sequence>MKGKILLASVFLLTGCPGPGDRMTERESATAMLKDNQVCVVSPLKSGERITAIQINGDKNDTLHKIFDDKPVYVAKGECLPLFGFTFTPGERYSVAYDVIDTKSQSHLVTAEFSTQTVKGVIKIL</sequence>
<protein>
    <recommendedName>
        <fullName evidence="1">DUF7480 domain-containing protein</fullName>
    </recommendedName>
</protein>